<organism evidence="4">
    <name type="scientific">Bactrocera latifrons</name>
    <name type="common">Malaysian fruit fly</name>
    <name type="synonym">Chaetodacus latifrons</name>
    <dbReference type="NCBI Taxonomy" id="174628"/>
    <lineage>
        <taxon>Eukaryota</taxon>
        <taxon>Metazoa</taxon>
        <taxon>Ecdysozoa</taxon>
        <taxon>Arthropoda</taxon>
        <taxon>Hexapoda</taxon>
        <taxon>Insecta</taxon>
        <taxon>Pterygota</taxon>
        <taxon>Neoptera</taxon>
        <taxon>Endopterygota</taxon>
        <taxon>Diptera</taxon>
        <taxon>Brachycera</taxon>
        <taxon>Muscomorpha</taxon>
        <taxon>Tephritoidea</taxon>
        <taxon>Tephritidae</taxon>
        <taxon>Bactrocera</taxon>
        <taxon>Bactrocera</taxon>
    </lineage>
</organism>
<dbReference type="GO" id="GO:0046872">
    <property type="term" value="F:metal ion binding"/>
    <property type="evidence" value="ECO:0007669"/>
    <property type="project" value="UniProtKB-KW"/>
</dbReference>
<feature type="domain" description="DDE Tnp4" evidence="3">
    <location>
        <begin position="13"/>
        <end position="94"/>
    </location>
</feature>
<sequence>MPSSSKLKKSNKVLPYAFIGDHDFQMHETLLKPYPGTYLTSKERIFNYRINRARRIVENVFGILVSRFGVLQTTIAVSPEKAQTIVLACCYLHNFLRAKKIYSFSDRIDNEVTSSGDLVIG</sequence>
<evidence type="ECO:0000259" key="3">
    <source>
        <dbReference type="Pfam" id="PF13359"/>
    </source>
</evidence>
<gene>
    <name evidence="4" type="ORF">c1_g3_i4</name>
</gene>
<name>A0A0K8TY97_BACLA</name>
<dbReference type="InterPro" id="IPR027806">
    <property type="entry name" value="HARBI1_dom"/>
</dbReference>
<evidence type="ECO:0000313" key="4">
    <source>
        <dbReference type="EMBL" id="JAI19070.1"/>
    </source>
</evidence>
<dbReference type="EMBL" id="GDHF01033244">
    <property type="protein sequence ID" value="JAI19070.1"/>
    <property type="molecule type" value="Transcribed_RNA"/>
</dbReference>
<dbReference type="OrthoDB" id="6581217at2759"/>
<protein>
    <recommendedName>
        <fullName evidence="3">DDE Tnp4 domain-containing protein</fullName>
    </recommendedName>
</protein>
<dbReference type="Pfam" id="PF13359">
    <property type="entry name" value="DDE_Tnp_4"/>
    <property type="match status" value="1"/>
</dbReference>
<keyword evidence="2" id="KW-0479">Metal-binding</keyword>
<proteinExistence type="predicted"/>
<dbReference type="AlphaFoldDB" id="A0A0K8TY97"/>
<evidence type="ECO:0000256" key="1">
    <source>
        <dbReference type="ARBA" id="ARBA00001968"/>
    </source>
</evidence>
<accession>A0A0K8TY97</accession>
<reference evidence="4" key="1">
    <citation type="submission" date="2015-06" db="EMBL/GenBank/DDBJ databases">
        <authorList>
            <person name="Hoefler B.C."/>
            <person name="Straight P.D."/>
        </authorList>
    </citation>
    <scope>NUCLEOTIDE SEQUENCE</scope>
</reference>
<comment type="cofactor">
    <cofactor evidence="1">
        <name>a divalent metal cation</name>
        <dbReference type="ChEBI" id="CHEBI:60240"/>
    </cofactor>
</comment>
<evidence type="ECO:0000256" key="2">
    <source>
        <dbReference type="ARBA" id="ARBA00022723"/>
    </source>
</evidence>